<accession>A0ABW7XMQ3</accession>
<evidence type="ECO:0000259" key="13">
    <source>
        <dbReference type="PROSITE" id="PS51371"/>
    </source>
</evidence>
<evidence type="ECO:0000313" key="16">
    <source>
        <dbReference type="Proteomes" id="UP001611580"/>
    </source>
</evidence>
<gene>
    <name evidence="15" type="ORF">ACH47X_18050</name>
</gene>
<evidence type="ECO:0000256" key="6">
    <source>
        <dbReference type="ARBA" id="ARBA00022989"/>
    </source>
</evidence>
<evidence type="ECO:0000256" key="9">
    <source>
        <dbReference type="PROSITE-ProRule" id="PRU00703"/>
    </source>
</evidence>
<dbReference type="InterPro" id="IPR036318">
    <property type="entry name" value="FAD-bd_PCMH-like_sf"/>
</dbReference>
<feature type="domain" description="CNNM transmembrane" evidence="14">
    <location>
        <begin position="1"/>
        <end position="232"/>
    </location>
</feature>
<dbReference type="PROSITE" id="PS51371">
    <property type="entry name" value="CBS"/>
    <property type="match status" value="2"/>
</dbReference>
<dbReference type="CDD" id="cd04590">
    <property type="entry name" value="CBS_pair_CorC_HlyC_assoc"/>
    <property type="match status" value="1"/>
</dbReference>
<dbReference type="SMART" id="SM00116">
    <property type="entry name" value="CBS"/>
    <property type="match status" value="2"/>
</dbReference>
<feature type="region of interest" description="Disordered" evidence="11">
    <location>
        <begin position="37"/>
        <end position="73"/>
    </location>
</feature>
<feature type="domain" description="CBS" evidence="13">
    <location>
        <begin position="251"/>
        <end position="311"/>
    </location>
</feature>
<keyword evidence="7 9" id="KW-0129">CBS domain</keyword>
<feature type="transmembrane region" description="Helical" evidence="12">
    <location>
        <begin position="90"/>
        <end position="108"/>
    </location>
</feature>
<dbReference type="InterPro" id="IPR046342">
    <property type="entry name" value="CBS_dom_sf"/>
</dbReference>
<comment type="similarity">
    <text evidence="2">Belongs to the UPF0053 family.</text>
</comment>
<evidence type="ECO:0000256" key="4">
    <source>
        <dbReference type="ARBA" id="ARBA00022692"/>
    </source>
</evidence>
<reference evidence="15 16" key="1">
    <citation type="submission" date="2024-10" db="EMBL/GenBank/DDBJ databases">
        <title>The Natural Products Discovery Center: Release of the First 8490 Sequenced Strains for Exploring Actinobacteria Biosynthetic Diversity.</title>
        <authorList>
            <person name="Kalkreuter E."/>
            <person name="Kautsar S.A."/>
            <person name="Yang D."/>
            <person name="Bader C.D."/>
            <person name="Teijaro C.N."/>
            <person name="Fluegel L."/>
            <person name="Davis C.M."/>
            <person name="Simpson J.R."/>
            <person name="Lauterbach L."/>
            <person name="Steele A.D."/>
            <person name="Gui C."/>
            <person name="Meng S."/>
            <person name="Li G."/>
            <person name="Viehrig K."/>
            <person name="Ye F."/>
            <person name="Su P."/>
            <person name="Kiefer A.F."/>
            <person name="Nichols A."/>
            <person name="Cepeda A.J."/>
            <person name="Yan W."/>
            <person name="Fan B."/>
            <person name="Jiang Y."/>
            <person name="Adhikari A."/>
            <person name="Zheng C.-J."/>
            <person name="Schuster L."/>
            <person name="Cowan T.M."/>
            <person name="Smanski M.J."/>
            <person name="Chevrette M.G."/>
            <person name="De Carvalho L.P.S."/>
            <person name="Shen B."/>
        </authorList>
    </citation>
    <scope>NUCLEOTIDE SEQUENCE [LARGE SCALE GENOMIC DNA]</scope>
    <source>
        <strain evidence="15 16">NPDC019481</strain>
    </source>
</reference>
<comment type="caution">
    <text evidence="15">The sequence shown here is derived from an EMBL/GenBank/DDBJ whole genome shotgun (WGS) entry which is preliminary data.</text>
</comment>
<keyword evidence="3" id="KW-1003">Cell membrane</keyword>
<evidence type="ECO:0000256" key="5">
    <source>
        <dbReference type="ARBA" id="ARBA00022737"/>
    </source>
</evidence>
<dbReference type="Proteomes" id="UP001611580">
    <property type="component" value="Unassembled WGS sequence"/>
</dbReference>
<dbReference type="InterPro" id="IPR051676">
    <property type="entry name" value="UPF0053_domain"/>
</dbReference>
<dbReference type="Pfam" id="PF03471">
    <property type="entry name" value="CorC_HlyC"/>
    <property type="match status" value="1"/>
</dbReference>
<dbReference type="PROSITE" id="PS51846">
    <property type="entry name" value="CNNM"/>
    <property type="match status" value="1"/>
</dbReference>
<name>A0ABW7XMQ3_9MICO</name>
<dbReference type="InterPro" id="IPR044751">
    <property type="entry name" value="Ion_transp-like_CBS"/>
</dbReference>
<keyword evidence="6 10" id="KW-1133">Transmembrane helix</keyword>
<dbReference type="PANTHER" id="PTHR43099:SF6">
    <property type="entry name" value="UPF0053 PROTEIN RV1842C"/>
    <property type="match status" value="1"/>
</dbReference>
<dbReference type="SMART" id="SM01091">
    <property type="entry name" value="CorC_HlyC"/>
    <property type="match status" value="1"/>
</dbReference>
<sequence length="493" mass="51552">MTGEWIMVAVGVLLTAGTAVFVAGEFSLVTIDPAVIGDSDDSEGDRPGGSRSASSSDPGARSASGAQPVFGNGLRDRSVRTALRHLSTELSSAQVGITLTTILLGYTAQPALNSLISAAFGNTSVPTAVSAGLAGVLALILVNAFSMVCGELIPKNFALSAPLATARLVVPVQRVFTITFKPLIAVLNGSANALLRRLGVEPREELSGARSASELASLVRRSAEEGTLQESVATLLTNSIELDTLSARDVMTDRLRMSVIDRDATAEDVVALARRTGHSRFPVIGEDRDDIVGLVHLRRAVGVPHDRRGEVPAAALMVDAPRVPETVRLGPLLVELRGFGLQMAVVVDEYGGTSGVVTLEDVVEELVGDVADEHDPRRAGASRAADGSWIVPGVLRPDELAEYTTIEVPEGAAYETLGGLVMAELGRMPGVGDEVTVGQAGLHGPHARVSLRVEAMDGRRVERLRVRPLPDDPDPGADDSGAGRNGSEKGATR</sequence>
<proteinExistence type="inferred from homology"/>
<protein>
    <submittedName>
        <fullName evidence="15">Hemolysin family protein</fullName>
    </submittedName>
</protein>
<dbReference type="InterPro" id="IPR016169">
    <property type="entry name" value="FAD-bd_PCMH_sub2"/>
</dbReference>
<evidence type="ECO:0000256" key="3">
    <source>
        <dbReference type="ARBA" id="ARBA00022475"/>
    </source>
</evidence>
<organism evidence="15 16">
    <name type="scientific">Promicromonospora kroppenstedtii</name>
    <dbReference type="NCBI Taxonomy" id="440482"/>
    <lineage>
        <taxon>Bacteria</taxon>
        <taxon>Bacillati</taxon>
        <taxon>Actinomycetota</taxon>
        <taxon>Actinomycetes</taxon>
        <taxon>Micrococcales</taxon>
        <taxon>Promicromonosporaceae</taxon>
        <taxon>Promicromonospora</taxon>
    </lineage>
</organism>
<dbReference type="InterPro" id="IPR005170">
    <property type="entry name" value="Transptr-assoc_dom"/>
</dbReference>
<dbReference type="Gene3D" id="3.30.465.10">
    <property type="match status" value="1"/>
</dbReference>
<dbReference type="Gene3D" id="3.10.580.10">
    <property type="entry name" value="CBS-domain"/>
    <property type="match status" value="1"/>
</dbReference>
<keyword evidence="4 10" id="KW-0812">Transmembrane</keyword>
<evidence type="ECO:0000256" key="2">
    <source>
        <dbReference type="ARBA" id="ARBA00006337"/>
    </source>
</evidence>
<dbReference type="SUPFAM" id="SSF56176">
    <property type="entry name" value="FAD-binding/transporter-associated domain-like"/>
    <property type="match status" value="1"/>
</dbReference>
<keyword evidence="5" id="KW-0677">Repeat</keyword>
<dbReference type="Pfam" id="PF00571">
    <property type="entry name" value="CBS"/>
    <property type="match status" value="1"/>
</dbReference>
<dbReference type="SUPFAM" id="SSF54631">
    <property type="entry name" value="CBS-domain pair"/>
    <property type="match status" value="1"/>
</dbReference>
<dbReference type="InterPro" id="IPR002550">
    <property type="entry name" value="CNNM"/>
</dbReference>
<evidence type="ECO:0000256" key="7">
    <source>
        <dbReference type="ARBA" id="ARBA00023122"/>
    </source>
</evidence>
<feature type="region of interest" description="Disordered" evidence="11">
    <location>
        <begin position="462"/>
        <end position="493"/>
    </location>
</feature>
<evidence type="ECO:0000256" key="12">
    <source>
        <dbReference type="SAM" id="Phobius"/>
    </source>
</evidence>
<dbReference type="EMBL" id="JBIRYI010000011">
    <property type="protein sequence ID" value="MFI2488816.1"/>
    <property type="molecule type" value="Genomic_DNA"/>
</dbReference>
<dbReference type="RefSeq" id="WP_397405909.1">
    <property type="nucleotide sequence ID" value="NZ_JBIRYI010000011.1"/>
</dbReference>
<feature type="transmembrane region" description="Helical" evidence="12">
    <location>
        <begin position="128"/>
        <end position="149"/>
    </location>
</feature>
<evidence type="ECO:0000256" key="11">
    <source>
        <dbReference type="SAM" id="MobiDB-lite"/>
    </source>
</evidence>
<evidence type="ECO:0000256" key="1">
    <source>
        <dbReference type="ARBA" id="ARBA00004651"/>
    </source>
</evidence>
<keyword evidence="16" id="KW-1185">Reference proteome</keyword>
<feature type="domain" description="CBS" evidence="13">
    <location>
        <begin position="316"/>
        <end position="376"/>
    </location>
</feature>
<comment type="subcellular location">
    <subcellularLocation>
        <location evidence="1">Cell membrane</location>
        <topology evidence="1">Multi-pass membrane protein</topology>
    </subcellularLocation>
</comment>
<feature type="transmembrane region" description="Helical" evidence="12">
    <location>
        <begin position="6"/>
        <end position="24"/>
    </location>
</feature>
<keyword evidence="8 10" id="KW-0472">Membrane</keyword>
<evidence type="ECO:0000259" key="14">
    <source>
        <dbReference type="PROSITE" id="PS51846"/>
    </source>
</evidence>
<dbReference type="InterPro" id="IPR000644">
    <property type="entry name" value="CBS_dom"/>
</dbReference>
<evidence type="ECO:0000313" key="15">
    <source>
        <dbReference type="EMBL" id="MFI2488816.1"/>
    </source>
</evidence>
<evidence type="ECO:0000256" key="8">
    <source>
        <dbReference type="ARBA" id="ARBA00023136"/>
    </source>
</evidence>
<evidence type="ECO:0000256" key="10">
    <source>
        <dbReference type="PROSITE-ProRule" id="PRU01193"/>
    </source>
</evidence>
<dbReference type="PANTHER" id="PTHR43099">
    <property type="entry name" value="UPF0053 PROTEIN YRKA"/>
    <property type="match status" value="1"/>
</dbReference>
<dbReference type="Pfam" id="PF01595">
    <property type="entry name" value="CNNM"/>
    <property type="match status" value="1"/>
</dbReference>